<sequence length="69" mass="7990">MFSFLAQKVKGFLKDDLRYGLLQFGDKINERHLFGYGIRIVNNAPIEKALFCILAMFTVLLMNMMITDN</sequence>
<reference evidence="2 3" key="1">
    <citation type="journal article" date="2019" name="Mar. Drugs">
        <title>Comparative Genomics and CAZyme Genome Repertoires of Marine Zobellia amurskyensis KMM 3526(T) and Zobellia laminariae KMM 3676(T).</title>
        <authorList>
            <person name="Chernysheva N."/>
            <person name="Bystritskaya E."/>
            <person name="Stenkova A."/>
            <person name="Golovkin I."/>
            <person name="Nedashkovskaya O."/>
            <person name="Isaeva M."/>
        </authorList>
    </citation>
    <scope>NUCLEOTIDE SEQUENCE [LARGE SCALE GENOMIC DNA]</scope>
    <source>
        <strain evidence="2 3">KMM 3526</strain>
    </source>
</reference>
<comment type="caution">
    <text evidence="2">The sequence shown here is derived from an EMBL/GenBank/DDBJ whole genome shotgun (WGS) entry which is preliminary data.</text>
</comment>
<evidence type="ECO:0000313" key="3">
    <source>
        <dbReference type="Proteomes" id="UP000540519"/>
    </source>
</evidence>
<keyword evidence="1" id="KW-0472">Membrane</keyword>
<dbReference type="EMBL" id="RCNR01000030">
    <property type="protein sequence ID" value="MUH37045.1"/>
    <property type="molecule type" value="Genomic_DNA"/>
</dbReference>
<feature type="transmembrane region" description="Helical" evidence="1">
    <location>
        <begin position="49"/>
        <end position="66"/>
    </location>
</feature>
<organism evidence="2 3">
    <name type="scientific">Zobellia amurskyensis</name>
    <dbReference type="NCBI Taxonomy" id="248905"/>
    <lineage>
        <taxon>Bacteria</taxon>
        <taxon>Pseudomonadati</taxon>
        <taxon>Bacteroidota</taxon>
        <taxon>Flavobacteriia</taxon>
        <taxon>Flavobacteriales</taxon>
        <taxon>Flavobacteriaceae</taxon>
        <taxon>Zobellia</taxon>
    </lineage>
</organism>
<name>A0A7X2ZV86_9FLAO</name>
<accession>A0A7X2ZV86</accession>
<gene>
    <name evidence="2" type="ORF">D9O36_14430</name>
</gene>
<evidence type="ECO:0000256" key="1">
    <source>
        <dbReference type="SAM" id="Phobius"/>
    </source>
</evidence>
<protein>
    <submittedName>
        <fullName evidence="2">Uncharacterized protein</fullName>
    </submittedName>
</protein>
<keyword evidence="1" id="KW-0812">Transmembrane</keyword>
<dbReference type="Proteomes" id="UP000540519">
    <property type="component" value="Unassembled WGS sequence"/>
</dbReference>
<keyword evidence="3" id="KW-1185">Reference proteome</keyword>
<dbReference type="AlphaFoldDB" id="A0A7X2ZV86"/>
<evidence type="ECO:0000313" key="2">
    <source>
        <dbReference type="EMBL" id="MUH37045.1"/>
    </source>
</evidence>
<proteinExistence type="predicted"/>
<keyword evidence="1" id="KW-1133">Transmembrane helix</keyword>